<dbReference type="InterPro" id="IPR013083">
    <property type="entry name" value="Znf_RING/FYVE/PHD"/>
</dbReference>
<sequence>MSRVAQLDGVSLDLQLTRALQLDLGVPCPQIVVEVLVFLLGTRSWNQGSVATYGSVLTGVGYRCSRWRLFAVTVVLRHLLRRFERTNLVYELLDLIHLLQFLASGTGGPSLLHRLFRVPTVFQPGFSYSDGTVGSSASEVQMLWNATIEMIAGLSLFRSGAVSVNATNAAAVAAAKALHAGASKEHSRQSDELCPVCNETVTNAYTISCCNTRYCYICALEVEQSRCLICDTKSPSFVC</sequence>
<comment type="caution">
    <text evidence="1">The sequence shown here is derived from an EMBL/GenBank/DDBJ whole genome shotgun (WGS) entry which is preliminary data.</text>
</comment>
<evidence type="ECO:0000313" key="2">
    <source>
        <dbReference type="Proteomes" id="UP000031516"/>
    </source>
</evidence>
<dbReference type="EMBL" id="CCBQ010000025">
    <property type="protein sequence ID" value="CDO93420.1"/>
    <property type="molecule type" value="Genomic_DNA"/>
</dbReference>
<name>A0A0A8L5L5_9SACH</name>
<evidence type="ECO:0000313" key="1">
    <source>
        <dbReference type="EMBL" id="CDO93420.1"/>
    </source>
</evidence>
<gene>
    <name evidence="1" type="ORF">KLDO_g1717A</name>
</gene>
<accession>A0A0A8L5L5</accession>
<dbReference type="Proteomes" id="UP000031516">
    <property type="component" value="Unassembled WGS sequence"/>
</dbReference>
<dbReference type="Gene3D" id="3.30.40.10">
    <property type="entry name" value="Zinc/RING finger domain, C3HC4 (zinc finger)"/>
    <property type="match status" value="1"/>
</dbReference>
<protein>
    <submittedName>
        <fullName evidence="1">WGS project CCBQ000000000 data, contig 00098</fullName>
    </submittedName>
</protein>
<dbReference type="AlphaFoldDB" id="A0A0A8L5L5"/>
<dbReference type="OrthoDB" id="4064552at2759"/>
<proteinExistence type="predicted"/>
<keyword evidence="2" id="KW-1185">Reference proteome</keyword>
<reference evidence="1 2" key="1">
    <citation type="submission" date="2014-03" db="EMBL/GenBank/DDBJ databases">
        <title>The genome of Kluyveromyces dobzhanskii.</title>
        <authorList>
            <person name="Nystedt B."/>
            <person name="Astrom S."/>
        </authorList>
    </citation>
    <scope>NUCLEOTIDE SEQUENCE [LARGE SCALE GENOMIC DNA]</scope>
    <source>
        <strain evidence="1 2">CBS 2104</strain>
    </source>
</reference>
<organism evidence="1 2">
    <name type="scientific">Kluyveromyces dobzhanskii CBS 2104</name>
    <dbReference type="NCBI Taxonomy" id="1427455"/>
    <lineage>
        <taxon>Eukaryota</taxon>
        <taxon>Fungi</taxon>
        <taxon>Dikarya</taxon>
        <taxon>Ascomycota</taxon>
        <taxon>Saccharomycotina</taxon>
        <taxon>Saccharomycetes</taxon>
        <taxon>Saccharomycetales</taxon>
        <taxon>Saccharomycetaceae</taxon>
        <taxon>Kluyveromyces</taxon>
    </lineage>
</organism>